<keyword evidence="4" id="KW-0347">Helicase</keyword>
<keyword evidence="1" id="KW-0378">Hydrolase</keyword>
<protein>
    <submittedName>
        <fullName evidence="4">DEAD/DEAH box helicase</fullName>
    </submittedName>
</protein>
<keyword evidence="5" id="KW-1185">Reference proteome</keyword>
<dbReference type="Gene3D" id="3.40.50.10810">
    <property type="entry name" value="Tandem AAA-ATPase domain"/>
    <property type="match status" value="1"/>
</dbReference>
<sequence>MTSTQLSELLGRASSLRDLSARGSAAAAALTDGTHGGAAHPTYLHEEEDWVFFIPPWDVTWPAGMYARAEAARIPDLASLIGRVAEASARVDALVPQARHAAPGVLTRLFAGARTERARQAAQQVDAELRAVTPAAARLFDQLAVLSVAEERQRQGVSLIDGPAHLTAAAREALATALCSHIGQPRELTIEPFDPTPHVGVLERARLLAEAPGGEPVLRARAEKLLDQLVSQRVDALLEQLPVSALRQATADRLRIEGLEPAGLTSVAWVAEAPRGRLTQLPGIGERTAERLHAAAETLRREAAAAEPRAIGTEPTAAARELLRVVAQFAGADTLEPEERARRRRLVDYVQLIPDPARTSEWIVARTGDTLFTRLTEDLAWGAAHTALLDPPAPVSTHEATWDDYLARPAYYQGLLATLLADGDGEDGHDLDARTLEAIRELRLDRSLLNDDVHLRGYQSFGARFAVVRSKIILGDEMGLGKTVQALAAAAHIAAVDGVERTRILVLCPASVVVNWRREASKFTRLPVYVAHGTTKHDAVDAWQGTGGICILTFDGARTMDIAAPEVVIVDEAHMIKNPQARRSKAARTLIDAAPHALLMTGTPLENRVEEFATLVSYVDPELLADGEWTSVEFRRQIAPVYLRRNQSDVLDELPGVTETTDWIDLTEADAAHYRDAVASGNWMAIRRAPMTTPSAMPAKLERILEIVDEAAEAGRTVVIFTYFLPVIERLEQELGERVLGTITGALAPEARQAAVDKLSGAAPGSVLLSQISAGGTGLNMQAASVVIIVEPQVKPSIEAQALARVNRMGQTRSVLAHRLIADDTADERMLEMLGRKERIFDAFARESEAAAVADARDVSEGRLAEEIIAAERARLGLDQASR</sequence>
<evidence type="ECO:0000256" key="1">
    <source>
        <dbReference type="ARBA" id="ARBA00022801"/>
    </source>
</evidence>
<name>A0A097IGB2_9CORY</name>
<dbReference type="CDD" id="cd17919">
    <property type="entry name" value="DEXHc_Snf"/>
    <property type="match status" value="1"/>
</dbReference>
<dbReference type="EMBL" id="CP006764">
    <property type="protein sequence ID" value="AIT61188.1"/>
    <property type="molecule type" value="Genomic_DNA"/>
</dbReference>
<dbReference type="GO" id="GO:0004386">
    <property type="term" value="F:helicase activity"/>
    <property type="evidence" value="ECO:0007669"/>
    <property type="project" value="UniProtKB-KW"/>
</dbReference>
<dbReference type="eggNOG" id="COG0553">
    <property type="taxonomic scope" value="Bacteria"/>
</dbReference>
<organism evidence="4 5">
    <name type="scientific">Corynebacterium doosanense CAU 212 = DSM 45436</name>
    <dbReference type="NCBI Taxonomy" id="558173"/>
    <lineage>
        <taxon>Bacteria</taxon>
        <taxon>Bacillati</taxon>
        <taxon>Actinomycetota</taxon>
        <taxon>Actinomycetes</taxon>
        <taxon>Mycobacteriales</taxon>
        <taxon>Corynebacteriaceae</taxon>
        <taxon>Corynebacterium</taxon>
    </lineage>
</organism>
<dbReference type="STRING" id="558173.CDOO_07860"/>
<dbReference type="Pfam" id="PF00271">
    <property type="entry name" value="Helicase_C"/>
    <property type="match status" value="1"/>
</dbReference>
<dbReference type="Gene3D" id="1.10.150.20">
    <property type="entry name" value="5' to 3' exonuclease, C-terminal subdomain"/>
    <property type="match status" value="1"/>
</dbReference>
<dbReference type="SMART" id="SM00487">
    <property type="entry name" value="DEXDc"/>
    <property type="match status" value="1"/>
</dbReference>
<dbReference type="PROSITE" id="PS51194">
    <property type="entry name" value="HELICASE_CTER"/>
    <property type="match status" value="1"/>
</dbReference>
<evidence type="ECO:0000259" key="3">
    <source>
        <dbReference type="PROSITE" id="PS51194"/>
    </source>
</evidence>
<dbReference type="InterPro" id="IPR001650">
    <property type="entry name" value="Helicase_C-like"/>
</dbReference>
<dbReference type="Proteomes" id="UP000029914">
    <property type="component" value="Chromosome"/>
</dbReference>
<evidence type="ECO:0000259" key="2">
    <source>
        <dbReference type="PROSITE" id="PS51192"/>
    </source>
</evidence>
<dbReference type="Pfam" id="PF00176">
    <property type="entry name" value="SNF2-rel_dom"/>
    <property type="match status" value="1"/>
</dbReference>
<keyword evidence="4" id="KW-0067">ATP-binding</keyword>
<dbReference type="SUPFAM" id="SSF52540">
    <property type="entry name" value="P-loop containing nucleoside triphosphate hydrolases"/>
    <property type="match status" value="2"/>
</dbReference>
<keyword evidence="4" id="KW-0547">Nucleotide-binding</keyword>
<dbReference type="GO" id="GO:0016787">
    <property type="term" value="F:hydrolase activity"/>
    <property type="evidence" value="ECO:0007669"/>
    <property type="project" value="UniProtKB-KW"/>
</dbReference>
<dbReference type="HOGENOM" id="CLU_000315_17_4_11"/>
<feature type="domain" description="Helicase ATP-binding" evidence="2">
    <location>
        <begin position="463"/>
        <end position="622"/>
    </location>
</feature>
<dbReference type="InterPro" id="IPR000330">
    <property type="entry name" value="SNF2_N"/>
</dbReference>
<dbReference type="PROSITE" id="PS51192">
    <property type="entry name" value="HELICASE_ATP_BIND_1"/>
    <property type="match status" value="1"/>
</dbReference>
<dbReference type="InterPro" id="IPR049730">
    <property type="entry name" value="SNF2/RAD54-like_C"/>
</dbReference>
<dbReference type="InterPro" id="IPR014001">
    <property type="entry name" value="Helicase_ATP-bd"/>
</dbReference>
<dbReference type="PANTHER" id="PTHR10799">
    <property type="entry name" value="SNF2/RAD54 HELICASE FAMILY"/>
    <property type="match status" value="1"/>
</dbReference>
<proteinExistence type="predicted"/>
<dbReference type="Gene3D" id="3.40.50.300">
    <property type="entry name" value="P-loop containing nucleotide triphosphate hydrolases"/>
    <property type="match status" value="1"/>
</dbReference>
<feature type="domain" description="Helicase C-terminal" evidence="3">
    <location>
        <begin position="700"/>
        <end position="852"/>
    </location>
</feature>
<accession>A0A097IGB2</accession>
<dbReference type="CDD" id="cd18793">
    <property type="entry name" value="SF2_C_SNF"/>
    <property type="match status" value="1"/>
</dbReference>
<evidence type="ECO:0000313" key="5">
    <source>
        <dbReference type="Proteomes" id="UP000029914"/>
    </source>
</evidence>
<reference evidence="4 5" key="1">
    <citation type="submission" date="2013-09" db="EMBL/GenBank/DDBJ databases">
        <title>Complete genome sequence of Corynebacterium doosanense CAU 212(T) (=DSM 45436(T)), isolated from activated sludge.</title>
        <authorList>
            <person name="Schaffert L."/>
            <person name="Albersmeier A."/>
            <person name="Kalinowski J."/>
            <person name="Ruckert C."/>
        </authorList>
    </citation>
    <scope>NUCLEOTIDE SEQUENCE [LARGE SCALE GENOMIC DNA]</scope>
    <source>
        <strain evidence="4 5">CAU 212</strain>
    </source>
</reference>
<dbReference type="GO" id="GO:0005524">
    <property type="term" value="F:ATP binding"/>
    <property type="evidence" value="ECO:0007669"/>
    <property type="project" value="InterPro"/>
</dbReference>
<gene>
    <name evidence="4" type="ORF">CDOO_07860</name>
</gene>
<dbReference type="InterPro" id="IPR038718">
    <property type="entry name" value="SNF2-like_sf"/>
</dbReference>
<dbReference type="SMART" id="SM00490">
    <property type="entry name" value="HELICc"/>
    <property type="match status" value="1"/>
</dbReference>
<evidence type="ECO:0000313" key="4">
    <source>
        <dbReference type="EMBL" id="AIT61188.1"/>
    </source>
</evidence>
<dbReference type="InterPro" id="IPR027417">
    <property type="entry name" value="P-loop_NTPase"/>
</dbReference>
<dbReference type="AlphaFoldDB" id="A0A097IGB2"/>
<dbReference type="SUPFAM" id="SSF47794">
    <property type="entry name" value="Rad51 N-terminal domain-like"/>
    <property type="match status" value="1"/>
</dbReference>
<dbReference type="KEGG" id="cdo:CDOO_07860"/>
<dbReference type="InterPro" id="IPR010995">
    <property type="entry name" value="DNA_repair_Rad51/TF_NusA_a-hlx"/>
</dbReference>